<organism evidence="1 2">
    <name type="scientific">Streptomyces himalayensis subsp. himalayensis</name>
    <dbReference type="NCBI Taxonomy" id="2756131"/>
    <lineage>
        <taxon>Bacteria</taxon>
        <taxon>Bacillati</taxon>
        <taxon>Actinomycetota</taxon>
        <taxon>Actinomycetes</taxon>
        <taxon>Kitasatosporales</taxon>
        <taxon>Streptomycetaceae</taxon>
        <taxon>Streptomyces</taxon>
        <taxon>Streptomyces himalayensis</taxon>
    </lineage>
</organism>
<dbReference type="EMBL" id="JACEHE010000054">
    <property type="protein sequence ID" value="MBA2951754.1"/>
    <property type="molecule type" value="Genomic_DNA"/>
</dbReference>
<dbReference type="RefSeq" id="WP_181662699.1">
    <property type="nucleotide sequence ID" value="NZ_JACEHE010000054.1"/>
</dbReference>
<dbReference type="AlphaFoldDB" id="A0A7W0IDZ0"/>
<name>A0A7W0IDZ0_9ACTN</name>
<sequence>MTGRLARAAAWTAGAAAVVAGGYAGLVSSALPLDVGVGRRILTTTGSRPS</sequence>
<protein>
    <submittedName>
        <fullName evidence="1">Uncharacterized protein</fullName>
    </submittedName>
</protein>
<accession>A0A7W0IDZ0</accession>
<proteinExistence type="predicted"/>
<comment type="caution">
    <text evidence="1">The sequence shown here is derived from an EMBL/GenBank/DDBJ whole genome shotgun (WGS) entry which is preliminary data.</text>
</comment>
<evidence type="ECO:0000313" key="2">
    <source>
        <dbReference type="Proteomes" id="UP000545761"/>
    </source>
</evidence>
<gene>
    <name evidence="1" type="ORF">H1D24_39855</name>
</gene>
<dbReference type="Proteomes" id="UP000545761">
    <property type="component" value="Unassembled WGS sequence"/>
</dbReference>
<reference evidence="1 2" key="1">
    <citation type="submission" date="2020-07" db="EMBL/GenBank/DDBJ databases">
        <title>Streptomyces isolated from Indian soil.</title>
        <authorList>
            <person name="Mandal S."/>
            <person name="Maiti P.K."/>
        </authorList>
    </citation>
    <scope>NUCLEOTIDE SEQUENCE [LARGE SCALE GENOMIC DNA]</scope>
    <source>
        <strain evidence="1 2">PSKA28</strain>
    </source>
</reference>
<evidence type="ECO:0000313" key="1">
    <source>
        <dbReference type="EMBL" id="MBA2951754.1"/>
    </source>
</evidence>